<reference evidence="3" key="1">
    <citation type="submission" date="2022-11" db="UniProtKB">
        <authorList>
            <consortium name="WormBaseParasite"/>
        </authorList>
    </citation>
    <scope>IDENTIFICATION</scope>
</reference>
<evidence type="ECO:0000313" key="2">
    <source>
        <dbReference type="Proteomes" id="UP000887581"/>
    </source>
</evidence>
<evidence type="ECO:0000256" key="1">
    <source>
        <dbReference type="SAM" id="Phobius"/>
    </source>
</evidence>
<keyword evidence="1" id="KW-0812">Transmembrane</keyword>
<sequence length="255" mass="30037">MWQLQRILCLSTVRLRFIRWKHVAITDKEKGLGNLRPVCAYFVSLYMESAIVVVQESNRRFTLRTLERLYRWDGMDGNEWFIIYRDSYASRFVLLVTMAVPVISLLTSKDCMADVKDGRLWDAFKDTNIVRQMGVLVILPVLSFLLVTCLAWHLNTIRIHRIYANKRDQKTFIAIVSHCGIFTRKVPFTRQNIKILESAGHQLWSFLKGSIKINRNRFMLNDECFRDIQYRHFLLGRSTKLPTFEGNMGQKKRPL</sequence>
<keyword evidence="2" id="KW-1185">Reference proteome</keyword>
<name>A0A915PLP8_9BILA</name>
<feature type="transmembrane region" description="Helical" evidence="1">
    <location>
        <begin position="129"/>
        <end position="152"/>
    </location>
</feature>
<organism evidence="2 3">
    <name type="scientific">Setaria digitata</name>
    <dbReference type="NCBI Taxonomy" id="48799"/>
    <lineage>
        <taxon>Eukaryota</taxon>
        <taxon>Metazoa</taxon>
        <taxon>Ecdysozoa</taxon>
        <taxon>Nematoda</taxon>
        <taxon>Chromadorea</taxon>
        <taxon>Rhabditida</taxon>
        <taxon>Spirurina</taxon>
        <taxon>Spiruromorpha</taxon>
        <taxon>Filarioidea</taxon>
        <taxon>Setariidae</taxon>
        <taxon>Setaria</taxon>
    </lineage>
</organism>
<dbReference type="AlphaFoldDB" id="A0A915PLP8"/>
<proteinExistence type="predicted"/>
<dbReference type="Proteomes" id="UP000887581">
    <property type="component" value="Unplaced"/>
</dbReference>
<keyword evidence="1" id="KW-1133">Transmembrane helix</keyword>
<keyword evidence="1" id="KW-0472">Membrane</keyword>
<protein>
    <submittedName>
        <fullName evidence="3">DUF4220 domain-containing protein</fullName>
    </submittedName>
</protein>
<accession>A0A915PLP8</accession>
<dbReference type="WBParaSite" id="sdigi.contig247.g6643.t1">
    <property type="protein sequence ID" value="sdigi.contig247.g6643.t1"/>
    <property type="gene ID" value="sdigi.contig247.g6643"/>
</dbReference>
<evidence type="ECO:0000313" key="3">
    <source>
        <dbReference type="WBParaSite" id="sdigi.contig247.g6643.t1"/>
    </source>
</evidence>
<feature type="transmembrane region" description="Helical" evidence="1">
    <location>
        <begin position="92"/>
        <end position="109"/>
    </location>
</feature>